<sequence length="856" mass="97993">MNTRGPYKQYTVNGNDTIPRRTVYRKRQRLQFEVDEQIRKNIDEESIDHLQHDANGQDTDFSDSDSSVSQSQRFESEVEEPDQQDRIIVDNRNAEEESTDENYDGLHIEDGNEPVYPGAVITRAQSILILLSFLLRHSLTDEALTDLLGILNIHFPNIFPTSKYKFYKTFDSPESEVHFYCPLCGAYLGKDKTREQCNGCGEEFVSDDCIKNGNFFLYIPLKQQLIDLLSDAKLHPFLTSRDLTTRTIYISDISSSKLYEELVRKHNLSGNDITLTWNTDGVPVFKSLKYSIWPIQCMVNELPPHLRSRNILVTGLWFGQSKPHMNTFLTLFVKECGELERTGFVSRIERLPRKAFSLLCSADTPARAIVRNCKQFNGQHGCDWCEHPGECVVRENGPPTRYYPIRGDPVLRTARQQGRYAIKANETGEAVMGVKGISVIEGFPTFNTVRGFAPEYMHSVCQGAMRQLSNLWLESKNHENDFYIGRKISQLDDMLTSISPPSEITRAPRSLRERKYWKASEWRAFMFYGLVILRGILPDIYMKHFFLLVYGIYSLLGDKITHSKVDLAQACLNKFVVQMEELYGLSACTFNVHLLTHLADGVRNCGPLWATSAFVFEANNHMLLKMYHGTQYVPKQICETFMLARKLPTIASHHFTEDTNPAVAHMFQKLSSAYMPGKNAHMLEDNVTGLGNGKPTVLTARQIVAVMQLTNLDVHNRSAIVYDRFLAHNTLYTSERYHRSTRHHDFAISVEHGEFKYGTVSGLYVVKPECSCNSAELQYCECAKYNIVFVNAKKCTGQVLYQDRDCHVQSDFMQEVIVDTRVFGIFPLISIMRKCVTIKLGNRTFMCELPCRFYGD</sequence>
<comment type="caution">
    <text evidence="2">The sequence shown here is derived from an EMBL/GenBank/DDBJ whole genome shotgun (WGS) entry which is preliminary data.</text>
</comment>
<keyword evidence="3" id="KW-1185">Reference proteome</keyword>
<dbReference type="Proteomes" id="UP001152795">
    <property type="component" value="Unassembled WGS sequence"/>
</dbReference>
<dbReference type="PANTHER" id="PTHR46579:SF1">
    <property type="entry name" value="F5_8 TYPE C DOMAIN-CONTAINING PROTEIN"/>
    <property type="match status" value="1"/>
</dbReference>
<evidence type="ECO:0000313" key="2">
    <source>
        <dbReference type="EMBL" id="CAB3999141.1"/>
    </source>
</evidence>
<dbReference type="PANTHER" id="PTHR46579">
    <property type="entry name" value="F5/8 TYPE C DOMAIN-CONTAINING PROTEIN-RELATED"/>
    <property type="match status" value="1"/>
</dbReference>
<evidence type="ECO:0000313" key="3">
    <source>
        <dbReference type="Proteomes" id="UP001152795"/>
    </source>
</evidence>
<accession>A0A6S7HVS5</accession>
<dbReference type="EMBL" id="CACRXK020003524">
    <property type="protein sequence ID" value="CAB3999141.1"/>
    <property type="molecule type" value="Genomic_DNA"/>
</dbReference>
<proteinExistence type="predicted"/>
<dbReference type="OrthoDB" id="5990030at2759"/>
<feature type="compositionally biased region" description="Low complexity" evidence="1">
    <location>
        <begin position="64"/>
        <end position="73"/>
    </location>
</feature>
<name>A0A6S7HVS5_PARCT</name>
<dbReference type="AlphaFoldDB" id="A0A6S7HVS5"/>
<gene>
    <name evidence="2" type="ORF">PACLA_8A061132</name>
</gene>
<evidence type="ECO:0000256" key="1">
    <source>
        <dbReference type="SAM" id="MobiDB-lite"/>
    </source>
</evidence>
<organism evidence="2 3">
    <name type="scientific">Paramuricea clavata</name>
    <name type="common">Red gorgonian</name>
    <name type="synonym">Violescent sea-whip</name>
    <dbReference type="NCBI Taxonomy" id="317549"/>
    <lineage>
        <taxon>Eukaryota</taxon>
        <taxon>Metazoa</taxon>
        <taxon>Cnidaria</taxon>
        <taxon>Anthozoa</taxon>
        <taxon>Octocorallia</taxon>
        <taxon>Malacalcyonacea</taxon>
        <taxon>Plexauridae</taxon>
        <taxon>Paramuricea</taxon>
    </lineage>
</organism>
<feature type="region of interest" description="Disordered" evidence="1">
    <location>
        <begin position="53"/>
        <end position="86"/>
    </location>
</feature>
<protein>
    <submittedName>
        <fullName evidence="2">Uncharacterized protein</fullName>
    </submittedName>
</protein>
<reference evidence="2" key="1">
    <citation type="submission" date="2020-04" db="EMBL/GenBank/DDBJ databases">
        <authorList>
            <person name="Alioto T."/>
            <person name="Alioto T."/>
            <person name="Gomez Garrido J."/>
        </authorList>
    </citation>
    <scope>NUCLEOTIDE SEQUENCE</scope>
    <source>
        <strain evidence="2">A484AB</strain>
    </source>
</reference>